<dbReference type="AlphaFoldDB" id="A0A5J4QJH6"/>
<protein>
    <submittedName>
        <fullName evidence="1">Uncharacterized protein</fullName>
    </submittedName>
</protein>
<evidence type="ECO:0000313" key="1">
    <source>
        <dbReference type="EMBL" id="KAA6320663.1"/>
    </source>
</evidence>
<comment type="caution">
    <text evidence="1">The sequence shown here is derived from an EMBL/GenBank/DDBJ whole genome shotgun (WGS) entry which is preliminary data.</text>
</comment>
<gene>
    <name evidence="1" type="ORF">EZS28_054655</name>
</gene>
<organism evidence="1 2">
    <name type="scientific">Streblomastix strix</name>
    <dbReference type="NCBI Taxonomy" id="222440"/>
    <lineage>
        <taxon>Eukaryota</taxon>
        <taxon>Metamonada</taxon>
        <taxon>Preaxostyla</taxon>
        <taxon>Oxymonadida</taxon>
        <taxon>Streblomastigidae</taxon>
        <taxon>Streblomastix</taxon>
    </lineage>
</organism>
<accession>A0A5J4QJH6</accession>
<proteinExistence type="predicted"/>
<dbReference type="Proteomes" id="UP000324800">
    <property type="component" value="Unassembled WGS sequence"/>
</dbReference>
<dbReference type="EMBL" id="SNRW01045476">
    <property type="protein sequence ID" value="KAA6320663.1"/>
    <property type="molecule type" value="Genomic_DNA"/>
</dbReference>
<reference evidence="1 2" key="1">
    <citation type="submission" date="2019-03" db="EMBL/GenBank/DDBJ databases">
        <title>Single cell metagenomics reveals metabolic interactions within the superorganism composed of flagellate Streblomastix strix and complex community of Bacteroidetes bacteria on its surface.</title>
        <authorList>
            <person name="Treitli S.C."/>
            <person name="Kolisko M."/>
            <person name="Husnik F."/>
            <person name="Keeling P."/>
            <person name="Hampl V."/>
        </authorList>
    </citation>
    <scope>NUCLEOTIDE SEQUENCE [LARGE SCALE GENOMIC DNA]</scope>
    <source>
        <strain evidence="1">ST1C</strain>
    </source>
</reference>
<sequence length="117" mass="13022">MLVAQVIIRSDAANQDSIGIINLLFAIQQLSRSRVMTKIYRQRKPSAICKQIMRLILNQNKNQVIEQNQETQISISYSGILPINSRPLGQPPAGQGPTGPYIPRNTARLQATISLLQ</sequence>
<name>A0A5J4QJH6_9EUKA</name>
<evidence type="ECO:0000313" key="2">
    <source>
        <dbReference type="Proteomes" id="UP000324800"/>
    </source>
</evidence>